<sequence length="247" mass="28879">MKGNTHMVIGISTYANYIMLTGKKFDILDIPICLAFSVLPDIDTESSKISSKLRKLPLKIIISSLFLIFISIILYFTLIKKILPLYCIALFPIMVLFLKFFSKNKILKKISLSIAFLIIYYILLKYTNLGFTKNILLFFAILPYFEHRGFSHSINSLLLLAIILFPIYVIDNTKQYYVTALLSYFSHLFFGDIFTKKGIKIFYPFSKKNYSLNVFKNKKIYNNLDIPFIITFLTITFLIYIKLYKKM</sequence>
<dbReference type="Proteomes" id="UP000003379">
    <property type="component" value="Unassembled WGS sequence"/>
</dbReference>
<dbReference type="AlphaFoldDB" id="G9XDT4"/>
<feature type="transmembrane region" description="Helical" evidence="1">
    <location>
        <begin position="220"/>
        <end position="241"/>
    </location>
</feature>
<name>G9XDT4_9FIRM</name>
<feature type="transmembrane region" description="Helical" evidence="1">
    <location>
        <begin position="82"/>
        <end position="101"/>
    </location>
</feature>
<protein>
    <recommendedName>
        <fullName evidence="4">Membrane-bound metal-dependent hydrolase</fullName>
    </recommendedName>
</protein>
<dbReference type="Pfam" id="PF04307">
    <property type="entry name" value="YdjM"/>
    <property type="match status" value="1"/>
</dbReference>
<accession>G9XDT4</accession>
<proteinExistence type="predicted"/>
<evidence type="ECO:0000256" key="1">
    <source>
        <dbReference type="SAM" id="Phobius"/>
    </source>
</evidence>
<dbReference type="HOGENOM" id="CLU_1064389_0_0_9"/>
<evidence type="ECO:0008006" key="4">
    <source>
        <dbReference type="Google" id="ProtNLM"/>
    </source>
</evidence>
<evidence type="ECO:0000313" key="3">
    <source>
        <dbReference type="Proteomes" id="UP000003379"/>
    </source>
</evidence>
<keyword evidence="1" id="KW-1133">Transmembrane helix</keyword>
<gene>
    <name evidence="2" type="ORF">HMPREF9628_01957</name>
</gene>
<keyword evidence="1" id="KW-0472">Membrane</keyword>
<feature type="transmembrane region" description="Helical" evidence="1">
    <location>
        <begin position="176"/>
        <end position="199"/>
    </location>
</feature>
<comment type="caution">
    <text evidence="2">The sequence shown here is derived from an EMBL/GenBank/DDBJ whole genome shotgun (WGS) entry which is preliminary data.</text>
</comment>
<organism evidence="2 3">
    <name type="scientific">Peptoanaerobacter stomatis</name>
    <dbReference type="NCBI Taxonomy" id="796937"/>
    <lineage>
        <taxon>Bacteria</taxon>
        <taxon>Bacillati</taxon>
        <taxon>Bacillota</taxon>
        <taxon>Clostridia</taxon>
        <taxon>Peptostreptococcales</taxon>
        <taxon>Filifactoraceae</taxon>
        <taxon>Peptoanaerobacter</taxon>
    </lineage>
</organism>
<feature type="transmembrane region" description="Helical" evidence="1">
    <location>
        <begin position="56"/>
        <end position="76"/>
    </location>
</feature>
<evidence type="ECO:0000313" key="2">
    <source>
        <dbReference type="EMBL" id="EHL18905.1"/>
    </source>
</evidence>
<feature type="transmembrane region" description="Helical" evidence="1">
    <location>
        <begin position="152"/>
        <end position="170"/>
    </location>
</feature>
<keyword evidence="1" id="KW-0812">Transmembrane</keyword>
<feature type="transmembrane region" description="Helical" evidence="1">
    <location>
        <begin position="106"/>
        <end position="123"/>
    </location>
</feature>
<dbReference type="EMBL" id="AFZG01000036">
    <property type="protein sequence ID" value="EHL18905.1"/>
    <property type="molecule type" value="Genomic_DNA"/>
</dbReference>
<reference evidence="2 3" key="1">
    <citation type="submission" date="2011-08" db="EMBL/GenBank/DDBJ databases">
        <title>The Genome Sequence of Eubacteriaceae bacterium CM5.</title>
        <authorList>
            <consortium name="The Broad Institute Genome Sequencing Platform"/>
            <person name="Earl A."/>
            <person name="Ward D."/>
            <person name="Feldgarden M."/>
            <person name="Gevers D."/>
            <person name="Sizova M."/>
            <person name="Hazen A."/>
            <person name="Epstein S."/>
            <person name="Young S.K."/>
            <person name="Zeng Q."/>
            <person name="Gargeya S."/>
            <person name="Fitzgerald M."/>
            <person name="Haas B."/>
            <person name="Abouelleil A."/>
            <person name="Alvarado L."/>
            <person name="Arachchi H.M."/>
            <person name="Berlin A."/>
            <person name="Brown A."/>
            <person name="Chapman S.B."/>
            <person name="Chen Z."/>
            <person name="Dunbar C."/>
            <person name="Freedman E."/>
            <person name="Gearin G."/>
            <person name="Gellesch M."/>
            <person name="Goldberg J."/>
            <person name="Griggs A."/>
            <person name="Gujja S."/>
            <person name="Heiman D."/>
            <person name="Howarth C."/>
            <person name="Larson L."/>
            <person name="Lui A."/>
            <person name="MacDonald P.J.P."/>
            <person name="Montmayeur A."/>
            <person name="Murphy C."/>
            <person name="Neiman D."/>
            <person name="Pearson M."/>
            <person name="Priest M."/>
            <person name="Roberts A."/>
            <person name="Saif S."/>
            <person name="Shea T."/>
            <person name="Shenoy N."/>
            <person name="Sisk P."/>
            <person name="Stolte C."/>
            <person name="Sykes S."/>
            <person name="Wortman J."/>
            <person name="Nusbaum C."/>
            <person name="Birren B."/>
        </authorList>
    </citation>
    <scope>NUCLEOTIDE SEQUENCE [LARGE SCALE GENOMIC DNA]</scope>
    <source>
        <strain evidence="2 3">CM5</strain>
    </source>
</reference>
<dbReference type="InterPro" id="IPR007404">
    <property type="entry name" value="YdjM-like"/>
</dbReference>
<dbReference type="STRING" id="796937.HMPREF9630_00973"/>